<feature type="transmembrane region" description="Helical" evidence="1">
    <location>
        <begin position="50"/>
        <end position="71"/>
    </location>
</feature>
<keyword evidence="1" id="KW-1133">Transmembrane helix</keyword>
<keyword evidence="3" id="KW-1185">Reference proteome</keyword>
<dbReference type="RefSeq" id="WP_166329431.1">
    <property type="nucleotide sequence ID" value="NZ_CP049933.1"/>
</dbReference>
<sequence length="160" mass="17401">MTDGSRRGVTRGYVGSLIMAAVIVAVALLVATWGLLALGMDRDPVSSDDVMSWAAPLVLCFALAALSLTLWQQAIALLRGQKGPAWGHIVAVSLGSYLLWSLGGNLAGMSIDDTWVSPFAVTLVPVWGMTCILFWAVLARRLYTDRPTPRWPWERAEEDD</sequence>
<evidence type="ECO:0000313" key="2">
    <source>
        <dbReference type="EMBL" id="QIM18121.1"/>
    </source>
</evidence>
<keyword evidence="1" id="KW-0472">Membrane</keyword>
<dbReference type="Proteomes" id="UP000503441">
    <property type="component" value="Chromosome"/>
</dbReference>
<name>A0ABX6JVV5_9MICO</name>
<protein>
    <submittedName>
        <fullName evidence="2">Uncharacterized protein</fullName>
    </submittedName>
</protein>
<evidence type="ECO:0000256" key="1">
    <source>
        <dbReference type="SAM" id="Phobius"/>
    </source>
</evidence>
<dbReference type="EMBL" id="CP049933">
    <property type="protein sequence ID" value="QIM18121.1"/>
    <property type="molecule type" value="Genomic_DNA"/>
</dbReference>
<feature type="transmembrane region" description="Helical" evidence="1">
    <location>
        <begin position="115"/>
        <end position="138"/>
    </location>
</feature>
<accession>A0ABX6JVV5</accession>
<feature type="transmembrane region" description="Helical" evidence="1">
    <location>
        <begin position="83"/>
        <end position="103"/>
    </location>
</feature>
<keyword evidence="1" id="KW-0812">Transmembrane</keyword>
<evidence type="ECO:0000313" key="3">
    <source>
        <dbReference type="Proteomes" id="UP000503441"/>
    </source>
</evidence>
<proteinExistence type="predicted"/>
<feature type="transmembrane region" description="Helical" evidence="1">
    <location>
        <begin position="12"/>
        <end position="38"/>
    </location>
</feature>
<reference evidence="2 3" key="1">
    <citation type="submission" date="2020-03" db="EMBL/GenBank/DDBJ databases">
        <title>Leucobacter sp. nov., isolated from beetles.</title>
        <authorList>
            <person name="Hyun D.-W."/>
            <person name="Bae J.-W."/>
        </authorList>
    </citation>
    <scope>NUCLEOTIDE SEQUENCE [LARGE SCALE GENOMIC DNA]</scope>
    <source>
        <strain evidence="2 3">HDW9A</strain>
    </source>
</reference>
<organism evidence="2 3">
    <name type="scientific">Leucobacter coleopterorum</name>
    <dbReference type="NCBI Taxonomy" id="2714933"/>
    <lineage>
        <taxon>Bacteria</taxon>
        <taxon>Bacillati</taxon>
        <taxon>Actinomycetota</taxon>
        <taxon>Actinomycetes</taxon>
        <taxon>Micrococcales</taxon>
        <taxon>Microbacteriaceae</taxon>
        <taxon>Leucobacter</taxon>
    </lineage>
</organism>
<gene>
    <name evidence="2" type="ORF">G7066_04645</name>
</gene>